<comment type="caution">
    <text evidence="1">The sequence shown here is derived from an EMBL/GenBank/DDBJ whole genome shotgun (WGS) entry which is preliminary data.</text>
</comment>
<protein>
    <submittedName>
        <fullName evidence="1">Uncharacterized protein</fullName>
    </submittedName>
</protein>
<name>A0ABV4V1K6_9BACL</name>
<reference evidence="1 2" key="1">
    <citation type="submission" date="2024-09" db="EMBL/GenBank/DDBJ databases">
        <authorList>
            <person name="Makale K.P.P."/>
            <person name="Makhzoum A."/>
            <person name="Rantong G."/>
            <person name="Rahube T.O."/>
        </authorList>
    </citation>
    <scope>NUCLEOTIDE SEQUENCE [LARGE SCALE GENOMIC DNA]</scope>
    <source>
        <strain evidence="1 2">KM_D13</strain>
    </source>
</reference>
<gene>
    <name evidence="1" type="ORF">ACEU3E_15015</name>
</gene>
<dbReference type="Proteomes" id="UP001575622">
    <property type="component" value="Unassembled WGS sequence"/>
</dbReference>
<evidence type="ECO:0000313" key="1">
    <source>
        <dbReference type="EMBL" id="MFB0843489.1"/>
    </source>
</evidence>
<dbReference type="RefSeq" id="WP_373952323.1">
    <property type="nucleotide sequence ID" value="NZ_JBHDLN010000006.1"/>
</dbReference>
<evidence type="ECO:0000313" key="2">
    <source>
        <dbReference type="Proteomes" id="UP001575622"/>
    </source>
</evidence>
<organism evidence="1 2">
    <name type="scientific">Paenibacillus oleatilyticus</name>
    <dbReference type="NCBI Taxonomy" id="2594886"/>
    <lineage>
        <taxon>Bacteria</taxon>
        <taxon>Bacillati</taxon>
        <taxon>Bacillota</taxon>
        <taxon>Bacilli</taxon>
        <taxon>Bacillales</taxon>
        <taxon>Paenibacillaceae</taxon>
        <taxon>Paenibacillus</taxon>
    </lineage>
</organism>
<proteinExistence type="predicted"/>
<accession>A0ABV4V1K6</accession>
<sequence>MNDAWVFPWGTKPSQNYTLVWYEVSGFREIEESMGINNLFTCVILQKDDEFIDHSYVLSLRESIDSYVLIVDEKREGDFVRRVLPKIECFFTEDVKLCSIEEVLS</sequence>
<keyword evidence="2" id="KW-1185">Reference proteome</keyword>
<dbReference type="EMBL" id="JBHDLN010000006">
    <property type="protein sequence ID" value="MFB0843489.1"/>
    <property type="molecule type" value="Genomic_DNA"/>
</dbReference>